<gene>
    <name evidence="2" type="ORF">DFR68_103726</name>
</gene>
<feature type="compositionally biased region" description="Basic residues" evidence="1">
    <location>
        <begin position="502"/>
        <end position="529"/>
    </location>
</feature>
<proteinExistence type="predicted"/>
<evidence type="ECO:0000313" key="3">
    <source>
        <dbReference type="Proteomes" id="UP000255355"/>
    </source>
</evidence>
<reference evidence="2 3" key="1">
    <citation type="submission" date="2018-07" db="EMBL/GenBank/DDBJ databases">
        <title>Genomic Encyclopedia of Type Strains, Phase IV (KMG-IV): sequencing the most valuable type-strain genomes for metagenomic binning, comparative biology and taxonomic classification.</title>
        <authorList>
            <person name="Goeker M."/>
        </authorList>
    </citation>
    <scope>NUCLEOTIDE SEQUENCE [LARGE SCALE GENOMIC DNA]</scope>
    <source>
        <strain evidence="2 3">DSM 44952</strain>
    </source>
</reference>
<organism evidence="2 3">
    <name type="scientific">Nocardia mexicana</name>
    <dbReference type="NCBI Taxonomy" id="279262"/>
    <lineage>
        <taxon>Bacteria</taxon>
        <taxon>Bacillati</taxon>
        <taxon>Actinomycetota</taxon>
        <taxon>Actinomycetes</taxon>
        <taxon>Mycobacteriales</taxon>
        <taxon>Nocardiaceae</taxon>
        <taxon>Nocardia</taxon>
    </lineage>
</organism>
<evidence type="ECO:0000313" key="2">
    <source>
        <dbReference type="EMBL" id="RDI53337.1"/>
    </source>
</evidence>
<feature type="region of interest" description="Disordered" evidence="1">
    <location>
        <begin position="501"/>
        <end position="556"/>
    </location>
</feature>
<evidence type="ECO:0000256" key="1">
    <source>
        <dbReference type="SAM" id="MobiDB-lite"/>
    </source>
</evidence>
<accession>A0A370H9J2</accession>
<comment type="caution">
    <text evidence="2">The sequence shown here is derived from an EMBL/GenBank/DDBJ whole genome shotgun (WGS) entry which is preliminary data.</text>
</comment>
<dbReference type="AlphaFoldDB" id="A0A370H9J2"/>
<name>A0A370H9J2_9NOCA</name>
<dbReference type="Proteomes" id="UP000255355">
    <property type="component" value="Unassembled WGS sequence"/>
</dbReference>
<keyword evidence="3" id="KW-1185">Reference proteome</keyword>
<protein>
    <submittedName>
        <fullName evidence="2">Uncharacterized protein</fullName>
    </submittedName>
</protein>
<dbReference type="EMBL" id="QQAZ01000003">
    <property type="protein sequence ID" value="RDI53337.1"/>
    <property type="molecule type" value="Genomic_DNA"/>
</dbReference>
<sequence>MRFGGVGGVELSDDRQCGGLLGVEVVVGAAQPFGERVVGVTVLGLPQDRVLPPGHIRDYSLESFPLGLALSGGAVVEAGEVDGEEIAAVETEDPIGEETGERIQHSVFAEVHGFGVAGVLVRAAPVVAARPAHVVAAVVAVVAEHPPPAPAEHHAAQQVGAPRGGVCVAGVAVAGAAPGLSAGGEFVVHPFRDQRLVDGFGGPHPLHRIVHLPPPRPRRAPVEHLEPGVFGVAQDLEHARLAPRAPGTFPPRWYRWRILHRVGIEPLGDGVVAQALVVAPQRDLGDRLSARPVWFEAGLGLPLGRLGRIRMPVGFGLVPVRGFADVPAFADVGAQSAPGLFEGVEGLVFGDGLVDAALQDALGAAAGQLDRFVGREQRDLGGFEFAFDRQALEGAAGDAGDGFADDDVEAAAGVGGFVAEVGDAAVAGDRDVEAVVVAAVAAVVEVHAAGLDVVEVRHDHPRVRDRGLAVVQLPQHRLTRVLLVLGGGATQERYAHLTLQHRDRHPQRRHRVVGQPRRPRHRHRRRQRCRPVGQRGGGRIDRRVVGGHAAAPSCLD</sequence>
<dbReference type="STRING" id="1210089.GCA_001613165_00104"/>